<evidence type="ECO:0000313" key="2">
    <source>
        <dbReference type="Proteomes" id="UP001235840"/>
    </source>
</evidence>
<proteinExistence type="predicted"/>
<dbReference type="InterPro" id="IPR009359">
    <property type="entry name" value="PaaB"/>
</dbReference>
<sequence length="121" mass="14454">MEEARQNTSQQSQQGESKMNYPIYEVFIQRDANTAFVHQGSLLAPNEQVALFLAKENFTRRQPCYNLWVVERKHIAQPSPNERKALEKLEDKQYRETKGYGYLKKKWRKYDQEQLTEKNLL</sequence>
<dbReference type="EMBL" id="JAUSTY010000010">
    <property type="protein sequence ID" value="MDQ0166695.1"/>
    <property type="molecule type" value="Genomic_DNA"/>
</dbReference>
<dbReference type="RefSeq" id="WP_307395103.1">
    <property type="nucleotide sequence ID" value="NZ_BAAADK010000047.1"/>
</dbReference>
<dbReference type="Gene3D" id="3.10.20.520">
    <property type="entry name" value="Phenylacetic acid degradation B"/>
    <property type="match status" value="1"/>
</dbReference>
<evidence type="ECO:0000313" key="1">
    <source>
        <dbReference type="EMBL" id="MDQ0166695.1"/>
    </source>
</evidence>
<accession>A0ABT9W1H1</accession>
<reference evidence="1 2" key="1">
    <citation type="submission" date="2023-07" db="EMBL/GenBank/DDBJ databases">
        <title>Genomic Encyclopedia of Type Strains, Phase IV (KMG-IV): sequencing the most valuable type-strain genomes for metagenomic binning, comparative biology and taxonomic classification.</title>
        <authorList>
            <person name="Goeker M."/>
        </authorList>
    </citation>
    <scope>NUCLEOTIDE SEQUENCE [LARGE SCALE GENOMIC DNA]</scope>
    <source>
        <strain evidence="1 2">DSM 12751</strain>
    </source>
</reference>
<gene>
    <name evidence="1" type="ORF">J2S11_002611</name>
</gene>
<dbReference type="Pfam" id="PF06243">
    <property type="entry name" value="PaaB"/>
    <property type="match status" value="1"/>
</dbReference>
<dbReference type="NCBIfam" id="TIGR02157">
    <property type="entry name" value="PA_CoA_Oxy2"/>
    <property type="match status" value="1"/>
</dbReference>
<comment type="caution">
    <text evidence="1">The sequence shown here is derived from an EMBL/GenBank/DDBJ whole genome shotgun (WGS) entry which is preliminary data.</text>
</comment>
<dbReference type="InterPro" id="IPR038693">
    <property type="entry name" value="PaaB_sf"/>
</dbReference>
<protein>
    <submittedName>
        <fullName evidence="1">Ring-1,2-phenylacetyl-CoA epoxidase subunit PaaB</fullName>
    </submittedName>
</protein>
<dbReference type="Proteomes" id="UP001235840">
    <property type="component" value="Unassembled WGS sequence"/>
</dbReference>
<organism evidence="1 2">
    <name type="scientific">Caldalkalibacillus horti</name>
    <dbReference type="NCBI Taxonomy" id="77523"/>
    <lineage>
        <taxon>Bacteria</taxon>
        <taxon>Bacillati</taxon>
        <taxon>Bacillota</taxon>
        <taxon>Bacilli</taxon>
        <taxon>Bacillales</taxon>
        <taxon>Bacillaceae</taxon>
        <taxon>Caldalkalibacillus</taxon>
    </lineage>
</organism>
<name>A0ABT9W1H1_9BACI</name>
<keyword evidence="2" id="KW-1185">Reference proteome</keyword>